<dbReference type="PANTHER" id="PTHR43671:SF13">
    <property type="entry name" value="SERINE_THREONINE-PROTEIN KINASE NEK2"/>
    <property type="match status" value="1"/>
</dbReference>
<dbReference type="InterPro" id="IPR008266">
    <property type="entry name" value="Tyr_kinase_AS"/>
</dbReference>
<dbReference type="GO" id="GO:0005524">
    <property type="term" value="F:ATP binding"/>
    <property type="evidence" value="ECO:0007669"/>
    <property type="project" value="UniProtKB-KW"/>
</dbReference>
<reference evidence="14 15" key="1">
    <citation type="journal article" date="2012" name="Extremophiles">
        <title>Thermotomaculum hydrothermale gen. nov., sp. nov., a novel heterotrophic thermophile within the phylum Acidobacteria from a deep-sea hydrothermal vent chimney in the Southern Okinawa Trough.</title>
        <authorList>
            <person name="Izumi H."/>
            <person name="Nunoura T."/>
            <person name="Miyazaki M."/>
            <person name="Mino S."/>
            <person name="Toki T."/>
            <person name="Takai K."/>
            <person name="Sako Y."/>
            <person name="Sawabe T."/>
            <person name="Nakagawa S."/>
        </authorList>
    </citation>
    <scope>NUCLEOTIDE SEQUENCE [LARGE SCALE GENOMIC DNA]</scope>
    <source>
        <strain evidence="14 15">AC55</strain>
    </source>
</reference>
<keyword evidence="5" id="KW-0547">Nucleotide-binding</keyword>
<keyword evidence="6" id="KW-0418">Kinase</keyword>
<evidence type="ECO:0000256" key="9">
    <source>
        <dbReference type="ARBA" id="ARBA00023136"/>
    </source>
</evidence>
<feature type="compositionally biased region" description="Acidic residues" evidence="10">
    <location>
        <begin position="324"/>
        <end position="340"/>
    </location>
</feature>
<dbReference type="Pfam" id="PF00069">
    <property type="entry name" value="Pkinase"/>
    <property type="match status" value="1"/>
</dbReference>
<protein>
    <recommendedName>
        <fullName evidence="2">non-specific serine/threonine protein kinase</fullName>
        <ecNumber evidence="2">2.7.11.1</ecNumber>
    </recommendedName>
</protein>
<dbReference type="InterPro" id="IPR011009">
    <property type="entry name" value="Kinase-like_dom_sf"/>
</dbReference>
<dbReference type="SUPFAM" id="SSF56112">
    <property type="entry name" value="Protein kinase-like (PK-like)"/>
    <property type="match status" value="1"/>
</dbReference>
<evidence type="ECO:0000256" key="5">
    <source>
        <dbReference type="ARBA" id="ARBA00022741"/>
    </source>
</evidence>
<dbReference type="InterPro" id="IPR037682">
    <property type="entry name" value="TonB_C"/>
</dbReference>
<dbReference type="NCBIfam" id="TIGR01352">
    <property type="entry name" value="tonB_Cterm"/>
    <property type="match status" value="1"/>
</dbReference>
<evidence type="ECO:0000256" key="1">
    <source>
        <dbReference type="ARBA" id="ARBA00004167"/>
    </source>
</evidence>
<evidence type="ECO:0000256" key="8">
    <source>
        <dbReference type="ARBA" id="ARBA00022989"/>
    </source>
</evidence>
<feature type="region of interest" description="Disordered" evidence="10">
    <location>
        <begin position="308"/>
        <end position="340"/>
    </location>
</feature>
<feature type="region of interest" description="Disordered" evidence="10">
    <location>
        <begin position="409"/>
        <end position="460"/>
    </location>
</feature>
<keyword evidence="8 11" id="KW-1133">Transmembrane helix</keyword>
<dbReference type="GO" id="GO:0016020">
    <property type="term" value="C:membrane"/>
    <property type="evidence" value="ECO:0007669"/>
    <property type="project" value="UniProtKB-SubCell"/>
</dbReference>
<dbReference type="PROSITE" id="PS52015">
    <property type="entry name" value="TONB_CTD"/>
    <property type="match status" value="1"/>
</dbReference>
<dbReference type="GO" id="GO:0055085">
    <property type="term" value="P:transmembrane transport"/>
    <property type="evidence" value="ECO:0007669"/>
    <property type="project" value="InterPro"/>
</dbReference>
<dbReference type="InterPro" id="IPR050660">
    <property type="entry name" value="NEK_Ser/Thr_kinase"/>
</dbReference>
<feature type="region of interest" description="Disordered" evidence="10">
    <location>
        <begin position="505"/>
        <end position="618"/>
    </location>
</feature>
<dbReference type="PANTHER" id="PTHR43671">
    <property type="entry name" value="SERINE/THREONINE-PROTEIN KINASE NEK"/>
    <property type="match status" value="1"/>
</dbReference>
<feature type="domain" description="Protein kinase" evidence="12">
    <location>
        <begin position="1"/>
        <end position="262"/>
    </location>
</feature>
<feature type="compositionally biased region" description="Polar residues" evidence="10">
    <location>
        <begin position="573"/>
        <end position="594"/>
    </location>
</feature>
<dbReference type="AlphaFoldDB" id="A0A7R6SXS1"/>
<keyword evidence="7" id="KW-0067">ATP-binding</keyword>
<keyword evidence="9 11" id="KW-0472">Membrane</keyword>
<evidence type="ECO:0000256" key="4">
    <source>
        <dbReference type="ARBA" id="ARBA00022692"/>
    </source>
</evidence>
<evidence type="ECO:0000256" key="11">
    <source>
        <dbReference type="SAM" id="Phobius"/>
    </source>
</evidence>
<dbReference type="RefSeq" id="WP_201328438.1">
    <property type="nucleotide sequence ID" value="NZ_AP017470.1"/>
</dbReference>
<dbReference type="InterPro" id="IPR000719">
    <property type="entry name" value="Prot_kinase_dom"/>
</dbReference>
<comment type="subcellular location">
    <subcellularLocation>
        <location evidence="1">Membrane</location>
        <topology evidence="1">Single-pass membrane protein</topology>
    </subcellularLocation>
</comment>
<dbReference type="Gene3D" id="3.30.200.20">
    <property type="entry name" value="Phosphorylase Kinase, domain 1"/>
    <property type="match status" value="1"/>
</dbReference>
<keyword evidence="3" id="KW-0808">Transferase</keyword>
<dbReference type="EMBL" id="AP017470">
    <property type="protein sequence ID" value="BBB32099.1"/>
    <property type="molecule type" value="Genomic_DNA"/>
</dbReference>
<dbReference type="Gene3D" id="1.10.510.10">
    <property type="entry name" value="Transferase(Phosphotransferase) domain 1"/>
    <property type="match status" value="1"/>
</dbReference>
<dbReference type="GO" id="GO:0004674">
    <property type="term" value="F:protein serine/threonine kinase activity"/>
    <property type="evidence" value="ECO:0007669"/>
    <property type="project" value="UniProtKB-EC"/>
</dbReference>
<keyword evidence="4 11" id="KW-0812">Transmembrane</keyword>
<name>A0A7R6SXS1_9BACT</name>
<gene>
    <name evidence="14" type="ORF">TTHT_0511</name>
</gene>
<accession>A0A7R6SXS1</accession>
<dbReference type="InterPro" id="IPR006260">
    <property type="entry name" value="TonB/TolA_C"/>
</dbReference>
<feature type="compositionally biased region" description="Basic and acidic residues" evidence="10">
    <location>
        <begin position="559"/>
        <end position="572"/>
    </location>
</feature>
<evidence type="ECO:0000256" key="3">
    <source>
        <dbReference type="ARBA" id="ARBA00022679"/>
    </source>
</evidence>
<dbReference type="PROSITE" id="PS50011">
    <property type="entry name" value="PROTEIN_KINASE_DOM"/>
    <property type="match status" value="1"/>
</dbReference>
<evidence type="ECO:0000256" key="7">
    <source>
        <dbReference type="ARBA" id="ARBA00022840"/>
    </source>
</evidence>
<dbReference type="SUPFAM" id="SSF74653">
    <property type="entry name" value="TolA/TonB C-terminal domain"/>
    <property type="match status" value="1"/>
</dbReference>
<evidence type="ECO:0000313" key="14">
    <source>
        <dbReference type="EMBL" id="BBB32099.1"/>
    </source>
</evidence>
<evidence type="ECO:0000259" key="13">
    <source>
        <dbReference type="PROSITE" id="PS52015"/>
    </source>
</evidence>
<evidence type="ECO:0000313" key="15">
    <source>
        <dbReference type="Proteomes" id="UP000595564"/>
    </source>
</evidence>
<evidence type="ECO:0000259" key="12">
    <source>
        <dbReference type="PROSITE" id="PS50011"/>
    </source>
</evidence>
<dbReference type="Proteomes" id="UP000595564">
    <property type="component" value="Chromosome"/>
</dbReference>
<dbReference type="Pfam" id="PF03544">
    <property type="entry name" value="TonB_C"/>
    <property type="match status" value="1"/>
</dbReference>
<keyword evidence="15" id="KW-1185">Reference proteome</keyword>
<evidence type="ECO:0000256" key="10">
    <source>
        <dbReference type="SAM" id="MobiDB-lite"/>
    </source>
</evidence>
<dbReference type="PROSITE" id="PS00109">
    <property type="entry name" value="PROTEIN_KINASE_TYR"/>
    <property type="match status" value="1"/>
</dbReference>
<organism evidence="14 15">
    <name type="scientific">Thermotomaculum hydrothermale</name>
    <dbReference type="NCBI Taxonomy" id="981385"/>
    <lineage>
        <taxon>Bacteria</taxon>
        <taxon>Pseudomonadati</taxon>
        <taxon>Acidobacteriota</taxon>
        <taxon>Holophagae</taxon>
        <taxon>Thermotomaculales</taxon>
        <taxon>Thermotomaculaceae</taxon>
        <taxon>Thermotomaculum</taxon>
    </lineage>
</organism>
<feature type="compositionally biased region" description="Basic and acidic residues" evidence="10">
    <location>
        <begin position="308"/>
        <end position="323"/>
    </location>
</feature>
<feature type="domain" description="TonB C-terminal" evidence="13">
    <location>
        <begin position="625"/>
        <end position="713"/>
    </location>
</feature>
<feature type="compositionally biased region" description="Polar residues" evidence="10">
    <location>
        <begin position="427"/>
        <end position="450"/>
    </location>
</feature>
<dbReference type="EC" id="2.7.11.1" evidence="2"/>
<feature type="compositionally biased region" description="Polar residues" evidence="10">
    <location>
        <begin position="603"/>
        <end position="612"/>
    </location>
</feature>
<sequence length="713" mass="80991">MAELFKAKRRGVQGFQKIVAIKRILPHLVENEDFVTMFIDEAKLAAQLNHPNIAQIYDLGKIEDTFYIAMEYVEGHDLRKILKKCKEKGCQIPEPIVLFVASKILSALDYAHRKKGLDNKDLHIVHRDISPQNIILSLEGDVKLVDFGIAKAATKASQTQAGALKGKLLYMSPEQAWGEKVDKRSDLFSLGSVMYEALTGKKCFLADSEINILEKVRNVDYIPIREINPNISEKTAKIIEKALTKDADKRYQSAKEMEQDILDVLNSLPYTVNERAVAEFVNALYKEDMKKLKELSEKLVVEPIEKKEKPEKVEEKEDKAREEMESEDFSISEEDIESEDFEEIPDRRANTGTVVVPNPEDLEKYEKDELERLEKEEKSNKTVLFIGAIAAIVIIAIIGYFISSNKKTEKPVEKAKVAQKVEPENQPAESQQEGDNLTNNDMTAQTQQSEMKPAPDKQTQVMTDIEKKKQQMIEELTKKKIEEQKKKLEAQLAAQKKLIEEKKRKLAEEKKKASKVTAPKQKTKKEIVKNTPVKPASTSSQQNKAVNNPPVNENTKIQSSDKQEVQKKEITQPEKTTIETNTQSQDVNAKTTEQPAKEAKTEVQPQPETIAQPQVKEGDLVPLTDDVVKPVPIKKVKPRYTLAARKRKVHGTIIAQALIDENGDVVDVRILRKMKHPFGLDKEVMKALKKWKFEPATKNGVKVKVYDTFLFKF</sequence>
<evidence type="ECO:0000256" key="6">
    <source>
        <dbReference type="ARBA" id="ARBA00022777"/>
    </source>
</evidence>
<dbReference type="KEGG" id="thyd:TTHT_0511"/>
<feature type="compositionally biased region" description="Polar residues" evidence="10">
    <location>
        <begin position="536"/>
        <end position="558"/>
    </location>
</feature>
<proteinExistence type="predicted"/>
<dbReference type="CDD" id="cd14014">
    <property type="entry name" value="STKc_PknB_like"/>
    <property type="match status" value="1"/>
</dbReference>
<evidence type="ECO:0000256" key="2">
    <source>
        <dbReference type="ARBA" id="ARBA00012513"/>
    </source>
</evidence>
<dbReference type="Gene3D" id="3.30.1150.10">
    <property type="match status" value="1"/>
</dbReference>
<feature type="compositionally biased region" description="Basic and acidic residues" evidence="10">
    <location>
        <begin position="409"/>
        <end position="423"/>
    </location>
</feature>
<feature type="transmembrane region" description="Helical" evidence="11">
    <location>
        <begin position="382"/>
        <end position="402"/>
    </location>
</feature>